<protein>
    <recommendedName>
        <fullName evidence="3">HEPN domain-containing protein</fullName>
    </recommendedName>
</protein>
<dbReference type="EMBL" id="QQNA01000053">
    <property type="protein sequence ID" value="RDG38582.1"/>
    <property type="molecule type" value="Genomic_DNA"/>
</dbReference>
<dbReference type="Proteomes" id="UP000253741">
    <property type="component" value="Unassembled WGS sequence"/>
</dbReference>
<dbReference type="OrthoDB" id="5420191at2"/>
<comment type="caution">
    <text evidence="1">The sequence shown here is derived from an EMBL/GenBank/DDBJ whole genome shotgun (WGS) entry which is preliminary data.</text>
</comment>
<evidence type="ECO:0000313" key="2">
    <source>
        <dbReference type="Proteomes" id="UP000253741"/>
    </source>
</evidence>
<gene>
    <name evidence="1" type="ORF">DVH02_08320</name>
</gene>
<sequence length="141" mass="15751">MVNVNVRQLLRSQERLLRRGDEAEKGGDRTTAGLLLFYSAECGLKAGILRRRKARDTSQLPERTHDLRDLAKELRLPVSVQAAVMACKRREKDTSVPGADQPVAAKDLHQAWRYGADLDPGEEQQALVALRHLIEAARTCP</sequence>
<reference evidence="1 2" key="1">
    <citation type="submission" date="2018-07" db="EMBL/GenBank/DDBJ databases">
        <title>Streptomyces species from bats.</title>
        <authorList>
            <person name="Dunlap C."/>
        </authorList>
    </citation>
    <scope>NUCLEOTIDE SEQUENCE [LARGE SCALE GENOMIC DNA]</scope>
    <source>
        <strain evidence="1 2">AC230</strain>
    </source>
</reference>
<evidence type="ECO:0000313" key="1">
    <source>
        <dbReference type="EMBL" id="RDG38582.1"/>
    </source>
</evidence>
<name>A0A370BD48_9ACTN</name>
<keyword evidence="2" id="KW-1185">Reference proteome</keyword>
<accession>A0A370BD48</accession>
<dbReference type="AlphaFoldDB" id="A0A370BD48"/>
<proteinExistence type="predicted"/>
<dbReference type="RefSeq" id="WP_114623070.1">
    <property type="nucleotide sequence ID" value="NZ_QQNA01000053.1"/>
</dbReference>
<evidence type="ECO:0008006" key="3">
    <source>
        <dbReference type="Google" id="ProtNLM"/>
    </source>
</evidence>
<organism evidence="1 2">
    <name type="scientific">Streptomyces corynorhini</name>
    <dbReference type="NCBI Taxonomy" id="2282652"/>
    <lineage>
        <taxon>Bacteria</taxon>
        <taxon>Bacillati</taxon>
        <taxon>Actinomycetota</taxon>
        <taxon>Actinomycetes</taxon>
        <taxon>Kitasatosporales</taxon>
        <taxon>Streptomycetaceae</taxon>
        <taxon>Streptomyces</taxon>
    </lineage>
</organism>